<dbReference type="RefSeq" id="WP_211785628.1">
    <property type="nucleotide sequence ID" value="NZ_CP047294.1"/>
</dbReference>
<dbReference type="InterPro" id="IPR014914">
    <property type="entry name" value="RES_dom"/>
</dbReference>
<evidence type="ECO:0000259" key="1">
    <source>
        <dbReference type="Pfam" id="PF08808"/>
    </source>
</evidence>
<accession>A0A8J8MVF3</accession>
<geneLocation type="plasmid" evidence="2 3">
    <name>unnamed5</name>
</geneLocation>
<protein>
    <submittedName>
        <fullName evidence="2">RES domain-containing protein</fullName>
    </submittedName>
</protein>
<name>A0A8J8MVF3_9RHOB</name>
<sequence length="162" mass="18025">MISKSTDLFSVVEGVFYRAVDPTYLGSSLSGSRRPGRYSNADQPTLYLSSSPEGVEAAMKAHAHERVEHLQLIQVSVRARHVFDLRDERLCTLAGVSLNDATAPWQDLVAEGKRPSSWDVRDRLISLGAKGLIDPSRKAPSLWHLVLFEWNKDGAPKVQQIE</sequence>
<proteinExistence type="predicted"/>
<feature type="domain" description="RES" evidence="1">
    <location>
        <begin position="16"/>
        <end position="157"/>
    </location>
</feature>
<organism evidence="2 3">
    <name type="scientific">Falsirhodobacter algicola</name>
    <dbReference type="NCBI Taxonomy" id="2692330"/>
    <lineage>
        <taxon>Bacteria</taxon>
        <taxon>Pseudomonadati</taxon>
        <taxon>Pseudomonadota</taxon>
        <taxon>Alphaproteobacteria</taxon>
        <taxon>Rhodobacterales</taxon>
        <taxon>Paracoccaceae</taxon>
        <taxon>Falsirhodobacter</taxon>
    </lineage>
</organism>
<gene>
    <name evidence="2" type="ORF">GR316_13720</name>
</gene>
<dbReference type="Pfam" id="PF08808">
    <property type="entry name" value="RES"/>
    <property type="match status" value="1"/>
</dbReference>
<evidence type="ECO:0000313" key="2">
    <source>
        <dbReference type="EMBL" id="QUS37430.1"/>
    </source>
</evidence>
<reference evidence="2" key="1">
    <citation type="submission" date="2020-01" db="EMBL/GenBank/DDBJ databases">
        <authorList>
            <person name="Yang Y."/>
            <person name="Kwon Y.M."/>
        </authorList>
    </citation>
    <scope>NUCLEOTIDE SEQUENCE</scope>
    <source>
        <strain evidence="2">PG104</strain>
        <plasmid evidence="2">unnamed5</plasmid>
    </source>
</reference>
<evidence type="ECO:0000313" key="3">
    <source>
        <dbReference type="Proteomes" id="UP000679284"/>
    </source>
</evidence>
<dbReference type="KEGG" id="fap:GR316_13720"/>
<dbReference type="Proteomes" id="UP000679284">
    <property type="component" value="Plasmid unnamed5"/>
</dbReference>
<keyword evidence="3" id="KW-1185">Reference proteome</keyword>
<dbReference type="EMBL" id="CP047294">
    <property type="protein sequence ID" value="QUS37430.1"/>
    <property type="molecule type" value="Genomic_DNA"/>
</dbReference>
<dbReference type="AlphaFoldDB" id="A0A8J8MVF3"/>
<keyword evidence="2" id="KW-0614">Plasmid</keyword>